<dbReference type="EMBL" id="OKQR01000006">
    <property type="protein sequence ID" value="SPD94946.1"/>
    <property type="molecule type" value="Genomic_DNA"/>
</dbReference>
<dbReference type="InterPro" id="IPR045170">
    <property type="entry name" value="MTOX"/>
</dbReference>
<dbReference type="SUPFAM" id="SSF51905">
    <property type="entry name" value="FAD/NAD(P)-binding domain"/>
    <property type="match status" value="1"/>
</dbReference>
<evidence type="ECO:0000256" key="2">
    <source>
        <dbReference type="ARBA" id="ARBA00022630"/>
    </source>
</evidence>
<dbReference type="AlphaFoldDB" id="A0A2N9KGJ5"/>
<protein>
    <submittedName>
        <fullName evidence="7">N-methyl-L-tryptophan oxidase</fullName>
        <ecNumber evidence="7">1.5.3.-</ecNumber>
    </submittedName>
</protein>
<evidence type="ECO:0000256" key="3">
    <source>
        <dbReference type="ARBA" id="ARBA00022827"/>
    </source>
</evidence>
<evidence type="ECO:0000259" key="5">
    <source>
        <dbReference type="Pfam" id="PF01266"/>
    </source>
</evidence>
<dbReference type="InterPro" id="IPR036188">
    <property type="entry name" value="FAD/NAD-bd_sf"/>
</dbReference>
<dbReference type="Proteomes" id="UP000239237">
    <property type="component" value="Unassembled WGS sequence"/>
</dbReference>
<evidence type="ECO:0000313" key="7">
    <source>
        <dbReference type="EMBL" id="SPE09805.1"/>
    </source>
</evidence>
<evidence type="ECO:0000313" key="9">
    <source>
        <dbReference type="Proteomes" id="UP000239237"/>
    </source>
</evidence>
<dbReference type="SUPFAM" id="SSF54373">
    <property type="entry name" value="FAD-linked reductases, C-terminal domain"/>
    <property type="match status" value="1"/>
</dbReference>
<keyword evidence="9" id="KW-1185">Reference proteome</keyword>
<dbReference type="Gene3D" id="3.30.9.10">
    <property type="entry name" value="D-Amino Acid Oxidase, subunit A, domain 2"/>
    <property type="match status" value="1"/>
</dbReference>
<dbReference type="NCBIfam" id="NF008425">
    <property type="entry name" value="PRK11259.1"/>
    <property type="match status" value="1"/>
</dbReference>
<evidence type="ECO:0000313" key="6">
    <source>
        <dbReference type="EMBL" id="SPD94946.1"/>
    </source>
</evidence>
<dbReference type="InterPro" id="IPR006076">
    <property type="entry name" value="FAD-dep_OxRdtase"/>
</dbReference>
<evidence type="ECO:0000313" key="8">
    <source>
        <dbReference type="Proteomes" id="UP000237923"/>
    </source>
</evidence>
<keyword evidence="3" id="KW-0274">FAD</keyword>
<keyword evidence="2" id="KW-0285">Flavoprotein</keyword>
<dbReference type="EC" id="1.5.3.-" evidence="7"/>
<dbReference type="GO" id="GO:0008115">
    <property type="term" value="F:sarcosine oxidase activity"/>
    <property type="evidence" value="ECO:0007669"/>
    <property type="project" value="TreeGrafter"/>
</dbReference>
<gene>
    <name evidence="7" type="primary">solA</name>
    <name evidence="6" type="ORF">LES8486_02001</name>
    <name evidence="7" type="ORF">LES9216_02001</name>
</gene>
<organism evidence="7 8">
    <name type="scientific">Leuconostoc suionicum</name>
    <dbReference type="NCBI Taxonomy" id="1511761"/>
    <lineage>
        <taxon>Bacteria</taxon>
        <taxon>Bacillati</taxon>
        <taxon>Bacillota</taxon>
        <taxon>Bacilli</taxon>
        <taxon>Lactobacillales</taxon>
        <taxon>Lactobacillaceae</taxon>
        <taxon>Leuconostoc</taxon>
    </lineage>
</organism>
<evidence type="ECO:0000256" key="4">
    <source>
        <dbReference type="ARBA" id="ARBA00023002"/>
    </source>
</evidence>
<name>A0A2N9KGJ5_9LACO</name>
<dbReference type="Proteomes" id="UP000237923">
    <property type="component" value="Unassembled WGS sequence"/>
</dbReference>
<keyword evidence="4 7" id="KW-0560">Oxidoreductase</keyword>
<proteinExistence type="predicted"/>
<comment type="cofactor">
    <cofactor evidence="1">
        <name>FAD</name>
        <dbReference type="ChEBI" id="CHEBI:57692"/>
    </cofactor>
</comment>
<dbReference type="EMBL" id="OKQU01000005">
    <property type="protein sequence ID" value="SPE09805.1"/>
    <property type="molecule type" value="Genomic_DNA"/>
</dbReference>
<evidence type="ECO:0000256" key="1">
    <source>
        <dbReference type="ARBA" id="ARBA00001974"/>
    </source>
</evidence>
<dbReference type="RefSeq" id="WP_072612900.1">
    <property type="nucleotide sequence ID" value="NZ_AP017935.1"/>
</dbReference>
<dbReference type="PANTHER" id="PTHR10961">
    <property type="entry name" value="PEROXISOMAL SARCOSINE OXIDASE"/>
    <property type="match status" value="1"/>
</dbReference>
<dbReference type="GeneID" id="99673247"/>
<dbReference type="PANTHER" id="PTHR10961:SF7">
    <property type="entry name" value="FAD DEPENDENT OXIDOREDUCTASE DOMAIN-CONTAINING PROTEIN"/>
    <property type="match status" value="1"/>
</dbReference>
<reference evidence="7 8" key="2">
    <citation type="submission" date="2018-02" db="EMBL/GenBank/DDBJ databases">
        <authorList>
            <person name="Cohen D.B."/>
            <person name="Kent A.D."/>
        </authorList>
    </citation>
    <scope>NUCLEOTIDE SEQUENCE [LARGE SCALE GENOMIC DNA]</scope>
    <source>
        <strain evidence="7 8">CECT 9216</strain>
    </source>
</reference>
<feature type="domain" description="FAD dependent oxidoreductase" evidence="5">
    <location>
        <begin position="6"/>
        <end position="353"/>
    </location>
</feature>
<sequence>MAEIYDLIVIGTGSVGSSTGYYAAKRGLRVLEIDSATPPHTNGSHHGETRMIRHAYGEGSSYVPLVLRAQELWNELKKDTQVDIFHQTGVLNIAPKQSSFLNNIITSAEKYELPIEVYDAFQARKKWPQFTIPDQFKAVLEKNSGYLKSELAIDTYVKEAKRLGAHEQFNTQVISVDNDENGSVHVTTNEGIFIGKSAVITVGTWVKDLIPNLPIQPVRKVVSWFEAPKQLAEETGFPAFTIQLGDGTQYYGFPANKGLIKIGRHQGGQYITKREERLDFNALKEDKTEISSLLNSVLKTVGNLDHGVACSYDLSPDEHFIIDDLPGKKNIQFVSGLSGHGFKFASVLGEILVAKALNETLDFDLSPFLLSRFNS</sequence>
<reference evidence="6 9" key="1">
    <citation type="submission" date="2018-02" db="EMBL/GenBank/DDBJ databases">
        <authorList>
            <person name="Rodrigo-Torres L."/>
            <person name="Arahal R. D."/>
            <person name="Lucena T."/>
        </authorList>
    </citation>
    <scope>NUCLEOTIDE SEQUENCE [LARGE SCALE GENOMIC DNA]</scope>
    <source>
        <strain evidence="6 9">CECT 8486</strain>
    </source>
</reference>
<dbReference type="Gene3D" id="3.50.50.60">
    <property type="entry name" value="FAD/NAD(P)-binding domain"/>
    <property type="match status" value="1"/>
</dbReference>
<accession>A0A2N9KGJ5</accession>
<dbReference type="KEGG" id="lsu:A6B45_00505"/>
<dbReference type="GO" id="GO:0005829">
    <property type="term" value="C:cytosol"/>
    <property type="evidence" value="ECO:0007669"/>
    <property type="project" value="TreeGrafter"/>
</dbReference>
<dbReference type="Pfam" id="PF01266">
    <property type="entry name" value="DAO"/>
    <property type="match status" value="1"/>
</dbReference>
<dbReference type="GO" id="GO:0050660">
    <property type="term" value="F:flavin adenine dinucleotide binding"/>
    <property type="evidence" value="ECO:0007669"/>
    <property type="project" value="InterPro"/>
</dbReference>